<dbReference type="SMART" id="SM00823">
    <property type="entry name" value="PKS_PP"/>
    <property type="match status" value="1"/>
</dbReference>
<gene>
    <name evidence="13" type="ORF">CFD26_104459</name>
</gene>
<dbReference type="InterPro" id="IPR049900">
    <property type="entry name" value="PKS_mFAS_DH"/>
</dbReference>
<evidence type="ECO:0000313" key="14">
    <source>
        <dbReference type="Proteomes" id="UP000215289"/>
    </source>
</evidence>
<dbReference type="PROSITE" id="PS00012">
    <property type="entry name" value="PHOSPHOPANTETHEINE"/>
    <property type="match status" value="1"/>
</dbReference>
<keyword evidence="7" id="KW-0012">Acyltransferase</keyword>
<dbReference type="CDD" id="cd05195">
    <property type="entry name" value="enoyl_red"/>
    <property type="match status" value="1"/>
</dbReference>
<keyword evidence="1" id="KW-0596">Phosphopantetheine</keyword>
<dbReference type="PROSITE" id="PS52004">
    <property type="entry name" value="KS3_2"/>
    <property type="match status" value="1"/>
</dbReference>
<dbReference type="Gene3D" id="1.10.1200.10">
    <property type="entry name" value="ACP-like"/>
    <property type="match status" value="1"/>
</dbReference>
<dbReference type="SUPFAM" id="SSF50129">
    <property type="entry name" value="GroES-like"/>
    <property type="match status" value="1"/>
</dbReference>
<dbReference type="PANTHER" id="PTHR43775">
    <property type="entry name" value="FATTY ACID SYNTHASE"/>
    <property type="match status" value="1"/>
</dbReference>
<dbReference type="FunFam" id="3.40.50.720:FF:000209">
    <property type="entry name" value="Polyketide synthase Pks12"/>
    <property type="match status" value="1"/>
</dbReference>
<dbReference type="SMART" id="SM00829">
    <property type="entry name" value="PKS_ER"/>
    <property type="match status" value="1"/>
</dbReference>
<feature type="compositionally biased region" description="Low complexity" evidence="9">
    <location>
        <begin position="465"/>
        <end position="474"/>
    </location>
</feature>
<dbReference type="GO" id="GO:0004312">
    <property type="term" value="F:fatty acid synthase activity"/>
    <property type="evidence" value="ECO:0007669"/>
    <property type="project" value="TreeGrafter"/>
</dbReference>
<dbReference type="SUPFAM" id="SSF51735">
    <property type="entry name" value="NAD(P)-binding Rossmann-fold domains"/>
    <property type="match status" value="3"/>
</dbReference>
<dbReference type="Pfam" id="PF00109">
    <property type="entry name" value="ketoacyl-synt"/>
    <property type="match status" value="1"/>
</dbReference>
<dbReference type="InterPro" id="IPR036736">
    <property type="entry name" value="ACP-like_sf"/>
</dbReference>
<dbReference type="GO" id="GO:0031177">
    <property type="term" value="F:phosphopantetheine binding"/>
    <property type="evidence" value="ECO:0007669"/>
    <property type="project" value="InterPro"/>
</dbReference>
<dbReference type="PANTHER" id="PTHR43775:SF29">
    <property type="entry name" value="ASPERFURANONE POLYKETIDE SYNTHASE AFOG-RELATED"/>
    <property type="match status" value="1"/>
</dbReference>
<evidence type="ECO:0000256" key="9">
    <source>
        <dbReference type="SAM" id="MobiDB-lite"/>
    </source>
</evidence>
<dbReference type="InterPro" id="IPR056501">
    <property type="entry name" value="NAD-bd_HRPKS_sdrA"/>
</dbReference>
<dbReference type="InterPro" id="IPR014031">
    <property type="entry name" value="Ketoacyl_synth_C"/>
</dbReference>
<dbReference type="OrthoDB" id="329835at2759"/>
<dbReference type="GO" id="GO:0030639">
    <property type="term" value="P:polyketide biosynthetic process"/>
    <property type="evidence" value="ECO:0007669"/>
    <property type="project" value="UniProtKB-ARBA"/>
</dbReference>
<evidence type="ECO:0000256" key="8">
    <source>
        <dbReference type="PROSITE-ProRule" id="PRU01363"/>
    </source>
</evidence>
<feature type="domain" description="Ketosynthase family 3 (KS3)" evidence="11">
    <location>
        <begin position="17"/>
        <end position="442"/>
    </location>
</feature>
<dbReference type="InterPro" id="IPR013968">
    <property type="entry name" value="PKS_KR"/>
</dbReference>
<dbReference type="SMART" id="SM00825">
    <property type="entry name" value="PKS_KS"/>
    <property type="match status" value="1"/>
</dbReference>
<dbReference type="Proteomes" id="UP000215289">
    <property type="component" value="Unassembled WGS sequence"/>
</dbReference>
<dbReference type="GO" id="GO:0016491">
    <property type="term" value="F:oxidoreductase activity"/>
    <property type="evidence" value="ECO:0007669"/>
    <property type="project" value="UniProtKB-KW"/>
</dbReference>
<dbReference type="InterPro" id="IPR032821">
    <property type="entry name" value="PKS_assoc"/>
</dbReference>
<dbReference type="Pfam" id="PF23297">
    <property type="entry name" value="ACP_SdgA_C"/>
    <property type="match status" value="1"/>
</dbReference>
<dbReference type="InterPro" id="IPR011032">
    <property type="entry name" value="GroES-like_sf"/>
</dbReference>
<evidence type="ECO:0000256" key="5">
    <source>
        <dbReference type="ARBA" id="ARBA00023002"/>
    </source>
</evidence>
<accession>A0A229XAZ5</accession>
<dbReference type="Pfam" id="PF23114">
    <property type="entry name" value="NAD-bd_HRPKS_sdrA"/>
    <property type="match status" value="1"/>
</dbReference>
<dbReference type="InterPro" id="IPR049552">
    <property type="entry name" value="PKS_DH_N"/>
</dbReference>
<dbReference type="GO" id="GO:1901336">
    <property type="term" value="P:lactone biosynthetic process"/>
    <property type="evidence" value="ECO:0007669"/>
    <property type="project" value="UniProtKB-ARBA"/>
</dbReference>
<name>A0A229XAZ5_9EURO</name>
<dbReference type="Pfam" id="PF00698">
    <property type="entry name" value="Acyl_transf_1"/>
    <property type="match status" value="1"/>
</dbReference>
<evidence type="ECO:0000256" key="6">
    <source>
        <dbReference type="ARBA" id="ARBA00023268"/>
    </source>
</evidence>
<keyword evidence="6" id="KW-0511">Multifunctional enzyme</keyword>
<dbReference type="InterPro" id="IPR050091">
    <property type="entry name" value="PKS_NRPS_Biosynth_Enz"/>
</dbReference>
<dbReference type="InterPro" id="IPR016035">
    <property type="entry name" value="Acyl_Trfase/lysoPLipase"/>
</dbReference>
<dbReference type="Gene3D" id="3.40.50.720">
    <property type="entry name" value="NAD(P)-binding Rossmann-like Domain"/>
    <property type="match status" value="2"/>
</dbReference>
<dbReference type="Gene3D" id="3.40.366.10">
    <property type="entry name" value="Malonyl-Coenzyme A Acyl Carrier Protein, domain 2"/>
    <property type="match status" value="1"/>
</dbReference>
<dbReference type="CDD" id="cd00833">
    <property type="entry name" value="PKS"/>
    <property type="match status" value="1"/>
</dbReference>
<dbReference type="InterPro" id="IPR013217">
    <property type="entry name" value="Methyltransf_12"/>
</dbReference>
<dbReference type="Pfam" id="PF21089">
    <property type="entry name" value="PKS_DH_N"/>
    <property type="match status" value="1"/>
</dbReference>
<protein>
    <submittedName>
        <fullName evidence="13">Uncharacterized protein</fullName>
    </submittedName>
</protein>
<feature type="domain" description="Carrier" evidence="10">
    <location>
        <begin position="2526"/>
        <end position="2607"/>
    </location>
</feature>
<evidence type="ECO:0000259" key="12">
    <source>
        <dbReference type="PROSITE" id="PS52019"/>
    </source>
</evidence>
<dbReference type="CDD" id="cd02440">
    <property type="entry name" value="AdoMet_MTases"/>
    <property type="match status" value="1"/>
</dbReference>
<dbReference type="InterPro" id="IPR016036">
    <property type="entry name" value="Malonyl_transacylase_ACP-bd"/>
</dbReference>
<dbReference type="PROSITE" id="PS00606">
    <property type="entry name" value="KS3_1"/>
    <property type="match status" value="1"/>
</dbReference>
<dbReference type="Pfam" id="PF13602">
    <property type="entry name" value="ADH_zinc_N_2"/>
    <property type="match status" value="1"/>
</dbReference>
<feature type="domain" description="PKS/mFAS DH" evidence="12">
    <location>
        <begin position="991"/>
        <end position="1306"/>
    </location>
</feature>
<dbReference type="InterPro" id="IPR020806">
    <property type="entry name" value="PKS_PP-bd"/>
</dbReference>
<dbReference type="InterPro" id="IPR029063">
    <property type="entry name" value="SAM-dependent_MTases_sf"/>
</dbReference>
<keyword evidence="4" id="KW-0521">NADP</keyword>
<dbReference type="PROSITE" id="PS50075">
    <property type="entry name" value="CARRIER"/>
    <property type="match status" value="1"/>
</dbReference>
<dbReference type="Gene3D" id="3.30.70.3290">
    <property type="match status" value="1"/>
</dbReference>
<dbReference type="InterPro" id="IPR020841">
    <property type="entry name" value="PKS_Beta-ketoAc_synthase_dom"/>
</dbReference>
<dbReference type="GO" id="GO:0004315">
    <property type="term" value="F:3-oxoacyl-[acyl-carrier-protein] synthase activity"/>
    <property type="evidence" value="ECO:0007669"/>
    <property type="project" value="InterPro"/>
</dbReference>
<dbReference type="Pfam" id="PF08242">
    <property type="entry name" value="Methyltransf_12"/>
    <property type="match status" value="1"/>
</dbReference>
<reference evidence="13 14" key="1">
    <citation type="submission" date="2018-08" db="EMBL/GenBank/DDBJ databases">
        <title>Draft genome sequences of two Aspergillus turcosus clinical strains isolated from bronchoalveolar lavage fluid: one azole-susceptible and the other azole-resistant.</title>
        <authorList>
            <person name="Parent-Michaud M."/>
            <person name="Dufresne P.J."/>
            <person name="Fournier E."/>
            <person name="Martineau C."/>
            <person name="Moreira S."/>
            <person name="Perkins V."/>
            <person name="De Repentigny L."/>
            <person name="Dufresne S.F."/>
        </authorList>
    </citation>
    <scope>NUCLEOTIDE SEQUENCE [LARGE SCALE GENOMIC DNA]</scope>
    <source>
        <strain evidence="13">HMR AF 1038</strain>
    </source>
</reference>
<dbReference type="FunFam" id="3.40.47.10:FF:000019">
    <property type="entry name" value="Polyketide synthase type I"/>
    <property type="match status" value="1"/>
</dbReference>
<organism evidence="13 14">
    <name type="scientific">Aspergillus turcosus</name>
    <dbReference type="NCBI Taxonomy" id="1245748"/>
    <lineage>
        <taxon>Eukaryota</taxon>
        <taxon>Fungi</taxon>
        <taxon>Dikarya</taxon>
        <taxon>Ascomycota</taxon>
        <taxon>Pezizomycotina</taxon>
        <taxon>Eurotiomycetes</taxon>
        <taxon>Eurotiomycetidae</taxon>
        <taxon>Eurotiales</taxon>
        <taxon>Aspergillaceae</taxon>
        <taxon>Aspergillus</taxon>
        <taxon>Aspergillus subgen. Fumigati</taxon>
    </lineage>
</organism>
<dbReference type="EMBL" id="NIDN02000119">
    <property type="protein sequence ID" value="RLL96213.1"/>
    <property type="molecule type" value="Genomic_DNA"/>
</dbReference>
<dbReference type="InterPro" id="IPR020843">
    <property type="entry name" value="ER"/>
</dbReference>
<dbReference type="InterPro" id="IPR009081">
    <property type="entry name" value="PP-bd_ACP"/>
</dbReference>
<dbReference type="Gene3D" id="3.40.50.150">
    <property type="entry name" value="Vaccinia Virus protein VP39"/>
    <property type="match status" value="1"/>
</dbReference>
<dbReference type="GO" id="GO:0006633">
    <property type="term" value="P:fatty acid biosynthetic process"/>
    <property type="evidence" value="ECO:0007669"/>
    <property type="project" value="InterPro"/>
</dbReference>
<dbReference type="InterPro" id="IPR020807">
    <property type="entry name" value="PKS_DH"/>
</dbReference>
<evidence type="ECO:0000259" key="11">
    <source>
        <dbReference type="PROSITE" id="PS52004"/>
    </source>
</evidence>
<feature type="region of interest" description="N-terminal hotdog fold" evidence="8">
    <location>
        <begin position="991"/>
        <end position="1124"/>
    </location>
</feature>
<dbReference type="InterPro" id="IPR006162">
    <property type="entry name" value="Ppantetheine_attach_site"/>
</dbReference>
<dbReference type="Gene3D" id="3.40.47.10">
    <property type="match status" value="1"/>
</dbReference>
<dbReference type="InterPro" id="IPR016039">
    <property type="entry name" value="Thiolase-like"/>
</dbReference>
<keyword evidence="3" id="KW-0808">Transferase</keyword>
<evidence type="ECO:0000256" key="7">
    <source>
        <dbReference type="ARBA" id="ARBA00023315"/>
    </source>
</evidence>
<evidence type="ECO:0000256" key="1">
    <source>
        <dbReference type="ARBA" id="ARBA00022450"/>
    </source>
</evidence>
<dbReference type="InterPro" id="IPR042104">
    <property type="entry name" value="PKS_dehydratase_sf"/>
</dbReference>
<keyword evidence="2" id="KW-0597">Phosphoprotein</keyword>
<dbReference type="SUPFAM" id="SSF52151">
    <property type="entry name" value="FabD/lysophospholipase-like"/>
    <property type="match status" value="1"/>
</dbReference>
<feature type="active site" description="Proton donor; for dehydratase activity" evidence="8">
    <location>
        <position position="1217"/>
    </location>
</feature>
<evidence type="ECO:0000256" key="4">
    <source>
        <dbReference type="ARBA" id="ARBA00022857"/>
    </source>
</evidence>
<dbReference type="InterPro" id="IPR014030">
    <property type="entry name" value="Ketoacyl_synth_N"/>
</dbReference>
<dbReference type="Gene3D" id="3.10.129.110">
    <property type="entry name" value="Polyketide synthase dehydratase"/>
    <property type="match status" value="1"/>
</dbReference>
<dbReference type="SMART" id="SM00822">
    <property type="entry name" value="PKS_KR"/>
    <property type="match status" value="1"/>
</dbReference>
<dbReference type="SMART" id="SM00826">
    <property type="entry name" value="PKS_DH"/>
    <property type="match status" value="1"/>
</dbReference>
<feature type="active site" description="Proton acceptor; for dehydratase activity" evidence="8">
    <location>
        <position position="1023"/>
    </location>
</feature>
<sequence length="2619" mass="286461">MLLSSDLNRRTLTEDKCMPVAIIGLGGRFPGDASSPERLWELVSEGRSARSEVPKDRFNVDAFYHPHHERQGTLNVRHAHFMNGDIAAFDAPFFSITPAEAKAMDPQQRMALECTYEALENAGQRLEDVVGSKTSCYIGCFTRDYSDMLACDRENLPLYHGTGTGSAIMSNRISWYFDLKGPSISLDTACSSSLVALHLGCQSLRTGESEMSIVGGTNLILIPDIMSAMSALHFLSPDGKCQSFDHKANGYSRGEGAAVVILKPLHLALRDNDVIRGVIRGTAVNQDGNTPGITLPSSTAQEALIRETYANAGLDFTDTAYVEAHGTGTPAGDPVEAEALAATFGKSRSKDDPVFVGSIKTNIGHLEGGSGLAQVVKAVFALEKGQIPPSLWFERQNDRIRLEEWGLAVPTSLMSWPKPGLRRLSINSFGYGGTNAHCILDDAFHYMRSRGLKGNHNTTTEGDAESPASSSADSGVALTFDNTSLLSDRLKGLTDVDFSSDRKNHRALLYVWSSHEQLGIERTAKMYSEYLAAQHTEVQDSESQRMLNRFAYTLATRRSVLPWKSFVFASTMTELIDKLAGSWRKPIRSSGMPKVAFVFTGQGAQWYGMGRELCAYQVFRESLESASTFLVSLGCSWSLLNELLQDEESSRINSASFSQPICTAIQVALVDLLRHWGVRPRAVVGHSSGEIAAAYAKGAIARESAWMIAYHRGRLSDGIRGLAPHLSGGMLAVGLGQTEVTKYLDEMPDSGVVVACINSHSSTTLSGNSASIQELENRIQADGHFARRLKVETAYHSPHMETIASHYLDSLHDLSRLRADGDEIKMFSSVTGTLVSSADLGPSYWVANLLNPVNFLGALNTLLSYTEAEQGKKSRRAGKPYVNILIEIGPHSALKGPIKQTLGSEPRTSDVTYLSVLQRESDACATALEVAGELFASGYPVDISRVNREAIPPKSQAYLVNLPPFAWNRQHRYWFESAAGTNHRFRKHPRKDLVGSLTLDGVDIDPRWRNIIRLNEAPWIEYHKVQGSILYPAAGMMVAAIEAMKQQADPDREIEGFELRDILIGKAIVVPADDPGVEMVLALRPWRLGSRATASAWQEFTLYTRQEGWDKNCSGLIQVKYKESKNALFVDEDRESDQVFRDTYLQTIGECPKSENPRQFYEHLTTIGLYYGDVFQNLTDIKQGHYTGVCSLRIPDTRSRMPMKFEYDHVIHPTTLDSIIQMALPATTALGEEMTVAKVPTSIDRLYVAAAVPSLPGTLLQGYARVRLTGIDDGEATVAVSTPDWERPLVVFDGIKSKSLSGTSENAAAAGSMRKLTSYFHWQEDLAMLQPEEVTGICEASSANLDRTSPATIAELELASFIIIKRVLAAITPEEAQTLSPPHLRTFYQYMQRTYDRAVQGEILHQEAIVDIDWLRTSPDVEDEVLARVSQATTDGAVLHQHGLNLVDILRGNTLPLEVLMKDNLLHNFYSSGVGCPQNYAKLSEYVRLLAHKQPDMKILEVGAGTGGATLPLLERLGGHNGTSAMFSNYTFTDISAGFFEKAQVKLKSWAPFMTYARLNIEEDPVAQGFAEGGYDLIVASNVLHATGRMDNTLANVKKLLKPSGKLVLSEITNPLLRATMIVGSLEGWWVGEADGRKWGPVLTEREWHEALLRAGFSGVDVCLPDWEDPRDHFLSVLVSSAAAPGAHAVPAEVLVVVPEAPTEEVRKLTTALSADLQARGARDVTVTTLQDIPPPDELKNKSSVTLLECDSEHPFLPEISREEWDALKILILESADVTWVSRGAVTTSESPFANLMTGMARSIRAENPQLAFTTVDLDPQQSMDSPRGIQVLIDVFVQGAHSRESQRPDWEYAIRNERAMVQRILMEKGMNDLIATYNVAPQPEIAPFKQEGRSLTLSVGTPGRLDTLHFVDHPVIAGEDLSPDEVVIEVKGVGLNFKDIMVAMGQLPQPALGIDCSGVVTRVGSQVDTLRPGDAVMTWRPGAFSNYLRSPQSMVQRIPDGMSFATAASLPVVYSTAHYALHYAAGLRAGESILIHGASGGVGQAAIILAQHIGAKVFATVSSDTKRSLLVDKYGIPQDHIFNSRDVQFAQGIRRMTHGRGVDVVLNSLAGEALRQSWHCIATCGRFVELGQRDIVGNTGLDMAPFIRNASFHAINMLAVLEGNLPLAAQVFSDVVGLLDRAIIRPVHPVVSMPFSKMEEAFRLMQTGQHLGKIVLEPAEDELVPCIPPKVAPYEFDAHSTYILAGGSGGLGRCLGRWMVEQGARHIVFLSRSGLKRPELQETVQMLQQRGARVAAYPCDVSKEADVVSAVARLGDEFPPVKGVIQGAMVLNDAIYQNMTQQQFMGAVRPKVQGSWNLHKYLPQGMDFYVLLSSSVGIAGSRGQGNYSAGNSFQDALAHYRQLHGQHGVSIDVGMVLGVGFLADTTEERVHDNTKTWSFIGIREKEFLGIVQAAITRVSIKGQPIPPQLVTGLGTGGMMAQGAEKYPWWFNDAKFAHLVQVDTHRVVQTKDEDSAELQALLSAVTTVDAAVEIVCAALIGKLAKSMMMPVEDVEASRPVSSYGVDSLLAVELRGWIFTELQADVSVFDLLSNIPISSLSRRIVGRSKCIPDGVVEADN</sequence>
<dbReference type="Pfam" id="PF08240">
    <property type="entry name" value="ADH_N"/>
    <property type="match status" value="1"/>
</dbReference>
<dbReference type="SUPFAM" id="SSF47336">
    <property type="entry name" value="ACP-like"/>
    <property type="match status" value="1"/>
</dbReference>
<dbReference type="InterPro" id="IPR057326">
    <property type="entry name" value="KR_dom"/>
</dbReference>
<dbReference type="PROSITE" id="PS52019">
    <property type="entry name" value="PKS_MFAS_DH"/>
    <property type="match status" value="1"/>
</dbReference>
<dbReference type="Pfam" id="PF14765">
    <property type="entry name" value="PS-DH"/>
    <property type="match status" value="1"/>
</dbReference>
<dbReference type="InterPro" id="IPR036291">
    <property type="entry name" value="NAD(P)-bd_dom_sf"/>
</dbReference>
<evidence type="ECO:0000256" key="2">
    <source>
        <dbReference type="ARBA" id="ARBA00022553"/>
    </source>
</evidence>
<dbReference type="STRING" id="1245748.A0A229XAZ5"/>
<keyword evidence="5" id="KW-0560">Oxidoreductase</keyword>
<dbReference type="Pfam" id="PF16197">
    <property type="entry name" value="KAsynt_C_assoc"/>
    <property type="match status" value="1"/>
</dbReference>
<comment type="caution">
    <text evidence="13">The sequence shown here is derived from an EMBL/GenBank/DDBJ whole genome shotgun (WGS) entry which is preliminary data.</text>
</comment>
<proteinExistence type="predicted"/>
<evidence type="ECO:0000259" key="10">
    <source>
        <dbReference type="PROSITE" id="PS50075"/>
    </source>
</evidence>
<dbReference type="InterPro" id="IPR001227">
    <property type="entry name" value="Ac_transferase_dom_sf"/>
</dbReference>
<dbReference type="InterPro" id="IPR014043">
    <property type="entry name" value="Acyl_transferase_dom"/>
</dbReference>
<dbReference type="SMART" id="SM00827">
    <property type="entry name" value="PKS_AT"/>
    <property type="match status" value="1"/>
</dbReference>
<evidence type="ECO:0000313" key="13">
    <source>
        <dbReference type="EMBL" id="RLL96213.1"/>
    </source>
</evidence>
<feature type="region of interest" description="Disordered" evidence="9">
    <location>
        <begin position="455"/>
        <end position="474"/>
    </location>
</feature>
<keyword evidence="14" id="KW-1185">Reference proteome</keyword>
<dbReference type="InterPro" id="IPR049551">
    <property type="entry name" value="PKS_DH_C"/>
</dbReference>
<evidence type="ECO:0000256" key="3">
    <source>
        <dbReference type="ARBA" id="ARBA00022679"/>
    </source>
</evidence>
<dbReference type="Gene3D" id="3.90.180.10">
    <property type="entry name" value="Medium-chain alcohol dehydrogenases, catalytic domain"/>
    <property type="match status" value="1"/>
</dbReference>
<feature type="region of interest" description="C-terminal hotdog fold" evidence="8">
    <location>
        <begin position="1152"/>
        <end position="1306"/>
    </location>
</feature>
<dbReference type="InterPro" id="IPR018201">
    <property type="entry name" value="Ketoacyl_synth_AS"/>
</dbReference>
<dbReference type="SUPFAM" id="SSF53901">
    <property type="entry name" value="Thiolase-like"/>
    <property type="match status" value="1"/>
</dbReference>
<dbReference type="Pfam" id="PF02801">
    <property type="entry name" value="Ketoacyl-synt_C"/>
    <property type="match status" value="1"/>
</dbReference>
<dbReference type="Pfam" id="PF08659">
    <property type="entry name" value="KR"/>
    <property type="match status" value="1"/>
</dbReference>
<dbReference type="InterPro" id="IPR013154">
    <property type="entry name" value="ADH-like_N"/>
</dbReference>
<dbReference type="SUPFAM" id="SSF55048">
    <property type="entry name" value="Probable ACP-binding domain of malonyl-CoA ACP transacylase"/>
    <property type="match status" value="1"/>
</dbReference>
<dbReference type="SUPFAM" id="SSF53335">
    <property type="entry name" value="S-adenosyl-L-methionine-dependent methyltransferases"/>
    <property type="match status" value="1"/>
</dbReference>